<proteinExistence type="predicted"/>
<keyword evidence="3" id="KW-1185">Reference proteome</keyword>
<organism evidence="2 3">
    <name type="scientific">Paractinoplanes ferrugineus</name>
    <dbReference type="NCBI Taxonomy" id="113564"/>
    <lineage>
        <taxon>Bacteria</taxon>
        <taxon>Bacillati</taxon>
        <taxon>Actinomycetota</taxon>
        <taxon>Actinomycetes</taxon>
        <taxon>Micromonosporales</taxon>
        <taxon>Micromonosporaceae</taxon>
        <taxon>Paractinoplanes</taxon>
    </lineage>
</organism>
<comment type="caution">
    <text evidence="2">The sequence shown here is derived from an EMBL/GenBank/DDBJ whole genome shotgun (WGS) entry which is preliminary data.</text>
</comment>
<protein>
    <submittedName>
        <fullName evidence="2">Uncharacterized protein</fullName>
    </submittedName>
</protein>
<dbReference type="AlphaFoldDB" id="A0A919J845"/>
<evidence type="ECO:0000313" key="3">
    <source>
        <dbReference type="Proteomes" id="UP000598174"/>
    </source>
</evidence>
<evidence type="ECO:0000256" key="1">
    <source>
        <dbReference type="SAM" id="MobiDB-lite"/>
    </source>
</evidence>
<dbReference type="EMBL" id="BOMM01000073">
    <property type="protein sequence ID" value="GIE15833.1"/>
    <property type="molecule type" value="Genomic_DNA"/>
</dbReference>
<dbReference type="Proteomes" id="UP000598174">
    <property type="component" value="Unassembled WGS sequence"/>
</dbReference>
<name>A0A919J845_9ACTN</name>
<sequence>MGWSGSGDILIRAIDKRLRLTGITWPRLGYGLAVVNHRFPSPPATGRIADRRGPGPADRAAETGPGGESRITIPGSG</sequence>
<gene>
    <name evidence="2" type="ORF">Afe05nite_76730</name>
</gene>
<accession>A0A919J845</accession>
<evidence type="ECO:0000313" key="2">
    <source>
        <dbReference type="EMBL" id="GIE15833.1"/>
    </source>
</evidence>
<feature type="region of interest" description="Disordered" evidence="1">
    <location>
        <begin position="42"/>
        <end position="77"/>
    </location>
</feature>
<reference evidence="2" key="1">
    <citation type="submission" date="2021-01" db="EMBL/GenBank/DDBJ databases">
        <title>Whole genome shotgun sequence of Actinoplanes ferrugineus NBRC 15555.</title>
        <authorList>
            <person name="Komaki H."/>
            <person name="Tamura T."/>
        </authorList>
    </citation>
    <scope>NUCLEOTIDE SEQUENCE</scope>
    <source>
        <strain evidence="2">NBRC 15555</strain>
    </source>
</reference>